<name>A0ABR4B9A0_9LECA</name>
<evidence type="ECO:0000313" key="2">
    <source>
        <dbReference type="Proteomes" id="UP001590951"/>
    </source>
</evidence>
<proteinExistence type="predicted"/>
<organism evidence="1 2">
    <name type="scientific">Lepraria finkii</name>
    <dbReference type="NCBI Taxonomy" id="1340010"/>
    <lineage>
        <taxon>Eukaryota</taxon>
        <taxon>Fungi</taxon>
        <taxon>Dikarya</taxon>
        <taxon>Ascomycota</taxon>
        <taxon>Pezizomycotina</taxon>
        <taxon>Lecanoromycetes</taxon>
        <taxon>OSLEUM clade</taxon>
        <taxon>Lecanoromycetidae</taxon>
        <taxon>Lecanorales</taxon>
        <taxon>Lecanorineae</taxon>
        <taxon>Stereocaulaceae</taxon>
        <taxon>Lepraria</taxon>
    </lineage>
</organism>
<accession>A0ABR4B9A0</accession>
<keyword evidence="2" id="KW-1185">Reference proteome</keyword>
<protein>
    <submittedName>
        <fullName evidence="1">Uncharacterized protein</fullName>
    </submittedName>
</protein>
<gene>
    <name evidence="1" type="ORF">ABVK25_006440</name>
</gene>
<dbReference type="Proteomes" id="UP001590951">
    <property type="component" value="Unassembled WGS sequence"/>
</dbReference>
<evidence type="ECO:0000313" key="1">
    <source>
        <dbReference type="EMBL" id="KAL2053446.1"/>
    </source>
</evidence>
<sequence>MFLRATRALVGYANKGAKLVCAKDVPILTMGRAGARSNAEIRYVDSGVSRAVGVYSATIDDVSHIAVSSNKRQYALSEPRRLAPKRLLNPYVRGGSTLVAYCRTLCCDQFKTGFEPSYPWLPDLDQSRKTLLDFLLHQKETIASGELENYLAQFRAWGKGR</sequence>
<reference evidence="1 2" key="1">
    <citation type="submission" date="2024-09" db="EMBL/GenBank/DDBJ databases">
        <title>Rethinking Asexuality: The Enigmatic Case of Functional Sexual Genes in Lepraria (Stereocaulaceae).</title>
        <authorList>
            <person name="Doellman M."/>
            <person name="Sun Y."/>
            <person name="Barcenas-Pena A."/>
            <person name="Lumbsch H.T."/>
            <person name="Grewe F."/>
        </authorList>
    </citation>
    <scope>NUCLEOTIDE SEQUENCE [LARGE SCALE GENOMIC DNA]</scope>
    <source>
        <strain evidence="1 2">Grewe 0041</strain>
    </source>
</reference>
<dbReference type="EMBL" id="JBHFEH010000021">
    <property type="protein sequence ID" value="KAL2053446.1"/>
    <property type="molecule type" value="Genomic_DNA"/>
</dbReference>
<comment type="caution">
    <text evidence="1">The sequence shown here is derived from an EMBL/GenBank/DDBJ whole genome shotgun (WGS) entry which is preliminary data.</text>
</comment>